<reference evidence="3 4" key="1">
    <citation type="journal article" date="2011" name="Proc. Natl. Acad. Sci. U.S.A.">
        <title>Evolutionary erosion of yeast sex chromosomes by mating-type switching accidents.</title>
        <authorList>
            <person name="Gordon J.L."/>
            <person name="Armisen D."/>
            <person name="Proux-Wera E."/>
            <person name="Oheigeartaigh S.S."/>
            <person name="Byrne K.P."/>
            <person name="Wolfe K.H."/>
        </authorList>
    </citation>
    <scope>NUCLEOTIDE SEQUENCE [LARGE SCALE GENOMIC DNA]</scope>
    <source>
        <strain evidence="4">ATCC 76901 / BCRC 22586 / CBS 4309 / NBRC 1992 / NRRL Y-12630</strain>
    </source>
</reference>
<dbReference type="AlphaFoldDB" id="G0VFI9"/>
<reference key="2">
    <citation type="submission" date="2011-08" db="EMBL/GenBank/DDBJ databases">
        <title>Genome sequence of Naumovozyma castellii.</title>
        <authorList>
            <person name="Gordon J.L."/>
            <person name="Armisen D."/>
            <person name="Proux-Wera E."/>
            <person name="OhEigeartaigh S.S."/>
            <person name="Byrne K.P."/>
            <person name="Wolfe K.H."/>
        </authorList>
    </citation>
    <scope>NUCLEOTIDE SEQUENCE</scope>
    <source>
        <strain>Type strain:CBS 4309</strain>
    </source>
</reference>
<feature type="compositionally biased region" description="Basic and acidic residues" evidence="2">
    <location>
        <begin position="57"/>
        <end position="72"/>
    </location>
</feature>
<gene>
    <name evidence="3" type="primary">NCAS0E01850</name>
    <name evidence="3" type="ordered locus">NCAS_0E01850</name>
</gene>
<dbReference type="GeneID" id="96903887"/>
<evidence type="ECO:0000313" key="3">
    <source>
        <dbReference type="EMBL" id="CCC70255.1"/>
    </source>
</evidence>
<keyword evidence="1" id="KW-0175">Coiled coil</keyword>
<dbReference type="KEGG" id="ncs:NCAS_0E01850"/>
<dbReference type="InterPro" id="IPR053030">
    <property type="entry name" value="Ribosomal_biogenesis_FAF1-like"/>
</dbReference>
<dbReference type="GO" id="GO:0005730">
    <property type="term" value="C:nucleolus"/>
    <property type="evidence" value="ECO:0007669"/>
    <property type="project" value="EnsemblFungi"/>
</dbReference>
<protein>
    <recommendedName>
        <fullName evidence="5">Protein FAF1</fullName>
    </recommendedName>
</protein>
<dbReference type="InParanoid" id="G0VFI9"/>
<evidence type="ECO:0000256" key="1">
    <source>
        <dbReference type="SAM" id="Coils"/>
    </source>
</evidence>
<organism evidence="3 4">
    <name type="scientific">Naumovozyma castellii</name>
    <name type="common">Yeast</name>
    <name type="synonym">Saccharomyces castellii</name>
    <dbReference type="NCBI Taxonomy" id="27288"/>
    <lineage>
        <taxon>Eukaryota</taxon>
        <taxon>Fungi</taxon>
        <taxon>Dikarya</taxon>
        <taxon>Ascomycota</taxon>
        <taxon>Saccharomycotina</taxon>
        <taxon>Saccharomycetes</taxon>
        <taxon>Saccharomycetales</taxon>
        <taxon>Saccharomycetaceae</taxon>
        <taxon>Naumovozyma</taxon>
    </lineage>
</organism>
<feature type="compositionally biased region" description="Gly residues" evidence="2">
    <location>
        <begin position="343"/>
        <end position="373"/>
    </location>
</feature>
<evidence type="ECO:0000256" key="2">
    <source>
        <dbReference type="SAM" id="MobiDB-lite"/>
    </source>
</evidence>
<dbReference type="OrthoDB" id="5556956at2759"/>
<feature type="coiled-coil region" evidence="1">
    <location>
        <begin position="141"/>
        <end position="175"/>
    </location>
</feature>
<dbReference type="STRING" id="1064592.G0VFI9"/>
<dbReference type="PANTHER" id="PTHR28096:SF1">
    <property type="entry name" value="PROTEIN FAF1"/>
    <property type="match status" value="1"/>
</dbReference>
<evidence type="ECO:0008006" key="5">
    <source>
        <dbReference type="Google" id="ProtNLM"/>
    </source>
</evidence>
<sequence length="380" mass="42472">MGSKDSNEDVEYLRALELQRKAFESQFGSLEAMGFDDQTKDLNLESSNDGSGDDDVSDRVEDRKFDGENHESDVDDNSDNNNEFTGFSEEETNEHSLLVKPKMNKPKVIKFDGPTDTYIAPSNKEKKLLSSGKTLIHAIVKEQEQEDRDDKKDLNENLEEENLQNDIELQQFLRESHLLSAFSNASSGVTSGVGLTLEGMHGSNSDTIAYQDDQVIGKARSRTLEMRLKHLSKVNGHTSKISKLEKVPIQVRKGMIEKHKERIKRYEQDAAEGGIVLSRVKKGQFRKIESTYKKDIERRIGESIKKKDEERMAKRERGLKINTIGRSTRNGLIVSKDEIERIGGGGMRGRGGFRGRGGGRGGRGGGRGGSRGGRGNRGRR</sequence>
<dbReference type="RefSeq" id="XP_003676615.1">
    <property type="nucleotide sequence ID" value="XM_003676567.1"/>
</dbReference>
<dbReference type="Proteomes" id="UP000001640">
    <property type="component" value="Chromosome 5"/>
</dbReference>
<dbReference type="eggNOG" id="ENOG502QVP1">
    <property type="taxonomic scope" value="Eukaryota"/>
</dbReference>
<keyword evidence="4" id="KW-1185">Reference proteome</keyword>
<dbReference type="HOGENOM" id="CLU_069402_0_0_1"/>
<dbReference type="FunCoup" id="G0VFI9">
    <property type="interactions" value="268"/>
</dbReference>
<feature type="region of interest" description="Disordered" evidence="2">
    <location>
        <begin position="32"/>
        <end position="101"/>
    </location>
</feature>
<dbReference type="OMA" id="FEAQFKP"/>
<evidence type="ECO:0000313" key="4">
    <source>
        <dbReference type="Proteomes" id="UP000001640"/>
    </source>
</evidence>
<accession>G0VFI9</accession>
<dbReference type="GO" id="GO:0000462">
    <property type="term" value="P:maturation of SSU-rRNA from tricistronic rRNA transcript (SSU-rRNA, 5.8S rRNA, LSU-rRNA)"/>
    <property type="evidence" value="ECO:0007669"/>
    <property type="project" value="EnsemblFungi"/>
</dbReference>
<proteinExistence type="predicted"/>
<dbReference type="EMBL" id="HE576756">
    <property type="protein sequence ID" value="CCC70255.1"/>
    <property type="molecule type" value="Genomic_DNA"/>
</dbReference>
<name>G0VFI9_NAUCA</name>
<feature type="region of interest" description="Disordered" evidence="2">
    <location>
        <begin position="343"/>
        <end position="380"/>
    </location>
</feature>
<dbReference type="PANTHER" id="PTHR28096">
    <property type="entry name" value="PROTEIN FAF1"/>
    <property type="match status" value="1"/>
</dbReference>